<dbReference type="Proteomes" id="UP000500953">
    <property type="component" value="Chromosome"/>
</dbReference>
<gene>
    <name evidence="1" type="ORF">F6W96_09830</name>
</gene>
<evidence type="ECO:0000313" key="1">
    <source>
        <dbReference type="EMBL" id="QIS18545.1"/>
    </source>
</evidence>
<evidence type="ECO:0000313" key="2">
    <source>
        <dbReference type="Proteomes" id="UP000500953"/>
    </source>
</evidence>
<name>A0A6G9YZ02_9NOCA</name>
<sequence>MSEFYVDEIFPVSFRPTPFLVGRAIGDFVIGQHVELRKRDGASYQGVLESVDFHKSPSGQYSFVFSEGVSLRAEPGDVIYSIPADNGVGK</sequence>
<reference evidence="1 2" key="1">
    <citation type="journal article" date="2019" name="ACS Chem. Biol.">
        <title>Identification and Mobilization of a Cryptic Antibiotic Biosynthesis Gene Locus from a Human-Pathogenic Nocardia Isolate.</title>
        <authorList>
            <person name="Herisse M."/>
            <person name="Ishida K."/>
            <person name="Porter J.L."/>
            <person name="Howden B."/>
            <person name="Hertweck C."/>
            <person name="Stinear T.P."/>
            <person name="Pidot S.J."/>
        </authorList>
    </citation>
    <scope>NUCLEOTIDE SEQUENCE [LARGE SCALE GENOMIC DNA]</scope>
    <source>
        <strain evidence="1 2">AUSMDU00012715</strain>
    </source>
</reference>
<protein>
    <submittedName>
        <fullName evidence="1">Uncharacterized protein</fullName>
    </submittedName>
</protein>
<dbReference type="RefSeq" id="WP_167485870.1">
    <property type="nucleotide sequence ID" value="NZ_CP046173.1"/>
</dbReference>
<organism evidence="1 2">
    <name type="scientific">Nocardia terpenica</name>
    <dbReference type="NCBI Taxonomy" id="455432"/>
    <lineage>
        <taxon>Bacteria</taxon>
        <taxon>Bacillati</taxon>
        <taxon>Actinomycetota</taxon>
        <taxon>Actinomycetes</taxon>
        <taxon>Mycobacteriales</taxon>
        <taxon>Nocardiaceae</taxon>
        <taxon>Nocardia</taxon>
    </lineage>
</organism>
<dbReference type="AlphaFoldDB" id="A0A6G9YZ02"/>
<dbReference type="EMBL" id="CP046173">
    <property type="protein sequence ID" value="QIS18545.1"/>
    <property type="molecule type" value="Genomic_DNA"/>
</dbReference>
<accession>A0A6G9YZ02</accession>
<proteinExistence type="predicted"/>